<organism evidence="2 3">
    <name type="scientific">Mesorhizobium sangaii</name>
    <dbReference type="NCBI Taxonomy" id="505389"/>
    <lineage>
        <taxon>Bacteria</taxon>
        <taxon>Pseudomonadati</taxon>
        <taxon>Pseudomonadota</taxon>
        <taxon>Alphaproteobacteria</taxon>
        <taxon>Hyphomicrobiales</taxon>
        <taxon>Phyllobacteriaceae</taxon>
        <taxon>Mesorhizobium</taxon>
    </lineage>
</organism>
<protein>
    <submittedName>
        <fullName evidence="2">Transposase-like protein</fullName>
    </submittedName>
</protein>
<evidence type="ECO:0000313" key="3">
    <source>
        <dbReference type="Proteomes" id="UP000556329"/>
    </source>
</evidence>
<feature type="domain" description="DDE" evidence="1">
    <location>
        <begin position="2"/>
        <end position="135"/>
    </location>
</feature>
<dbReference type="InterPro" id="IPR032874">
    <property type="entry name" value="DDE_dom"/>
</dbReference>
<keyword evidence="3" id="KW-1185">Reference proteome</keyword>
<dbReference type="Pfam" id="PF13610">
    <property type="entry name" value="DDE_Tnp_IS240"/>
    <property type="match status" value="1"/>
</dbReference>
<dbReference type="EMBL" id="JACHEF010000010">
    <property type="protein sequence ID" value="MBB6413869.1"/>
    <property type="molecule type" value="Genomic_DNA"/>
</dbReference>
<reference evidence="2 3" key="1">
    <citation type="submission" date="2020-08" db="EMBL/GenBank/DDBJ databases">
        <title>Genomic Encyclopedia of Type Strains, Phase IV (KMG-IV): sequencing the most valuable type-strain genomes for metagenomic binning, comparative biology and taxonomic classification.</title>
        <authorList>
            <person name="Goeker M."/>
        </authorList>
    </citation>
    <scope>NUCLEOTIDE SEQUENCE [LARGE SCALE GENOMIC DNA]</scope>
    <source>
        <strain evidence="2 3">DSM 100039</strain>
    </source>
</reference>
<evidence type="ECO:0000313" key="2">
    <source>
        <dbReference type="EMBL" id="MBB6413869.1"/>
    </source>
</evidence>
<proteinExistence type="predicted"/>
<dbReference type="PANTHER" id="PTHR35528">
    <property type="entry name" value="BLL1675 PROTEIN"/>
    <property type="match status" value="1"/>
</dbReference>
<dbReference type="RefSeq" id="WP_184878012.1">
    <property type="nucleotide sequence ID" value="NZ_JACHEF010000010.1"/>
</dbReference>
<dbReference type="Proteomes" id="UP000556329">
    <property type="component" value="Unassembled WGS sequence"/>
</dbReference>
<sequence>MTYSKVRGPWMYLYRAIDSVGDTVELSLNENRDLSAAKRFFRQALTRHGQPDRMIIDGSHTNHAAICLCDAETRLRDRSRRSLKPIRIRQSQYLPDREGSPAHQVPDPSMLGFRSVATATTILSRIEMIQMMRRQQARYAYNPNPSIAEQFEILAAL</sequence>
<dbReference type="InterPro" id="IPR052183">
    <property type="entry name" value="IS_Transposase"/>
</dbReference>
<dbReference type="AlphaFoldDB" id="A0A841PUN0"/>
<evidence type="ECO:0000259" key="1">
    <source>
        <dbReference type="Pfam" id="PF13610"/>
    </source>
</evidence>
<dbReference type="PANTHER" id="PTHR35528:SF3">
    <property type="entry name" value="BLL1675 PROTEIN"/>
    <property type="match status" value="1"/>
</dbReference>
<name>A0A841PUN0_9HYPH</name>
<gene>
    <name evidence="2" type="ORF">HNQ71_006578</name>
</gene>
<accession>A0A841PUN0</accession>
<comment type="caution">
    <text evidence="2">The sequence shown here is derived from an EMBL/GenBank/DDBJ whole genome shotgun (WGS) entry which is preliminary data.</text>
</comment>